<dbReference type="InterPro" id="IPR007527">
    <property type="entry name" value="Znf_SWIM"/>
</dbReference>
<dbReference type="PROSITE" id="PS51194">
    <property type="entry name" value="HELICASE_CTER"/>
    <property type="match status" value="1"/>
</dbReference>
<dbReference type="InterPro" id="IPR000330">
    <property type="entry name" value="SNF2_N"/>
</dbReference>
<keyword evidence="2" id="KW-0862">Zinc</keyword>
<sequence>MADIKNLSETVRNSPETYIISDFKPELFNTVFILKHSSGPADITAPGYFDLSPQHISIGYSSFGNQGLPIKFPQVDVRLHQNDLILSCRCPVIKNRLCEHQMQVLFNIIERPELRIFFDSRLRHEKIRQFAAAYGLENESPDDLFTIEYGKKNFEIIPVIKDLLPITKEKNDMLKALLLPKADLSFLTRHVKEEEKKILVLKQHRYYSHFQADLLLACTTTATGKIRNPLKQLNAIDYIWATENPEELKFYTAISKFQQNYDTNQAEADINGLKALVKNPMNLDVFYHDPEVSPNLTVSSIVPVKISNLHIDIRLAVNLTNGFYTVSGELILEGKAYDLKVLNIKFSYFIFYNGTLYLIDSPDFIKIVDFFRQHNNHLVIHESKFSEFKEDILSKLETKIHINYSYLKPATPEQLKEAHFDQSGEKIIYLSDSENYVLITPVMKYGNVEVPVLSRKQIHAADHAGNIFTVTRDEHQELQFISSVTRQHPHFEEQLDKESFYLHKKRFLDEGWFLAAFEEWQQQDITILGFNQLKGNPINPNKAKISIAVNSGLNWFDTAFEVTFGNQKVQLKHLHRSIRNKSKFVKLGDGTMGILPQEWIERLTKFFNAGEVVDESIRTPKVNFTEITELYEEEILSAAVKMELSAYKAKIADFKNIEKVEVPEALNGTLRDYQKEGLNWLNFLDEFNFGGCLADDMGLGKTIQIIAFILSQREKGHQNTNLIVVPTTLIFNWQAEIAKFAPDLNIHTIYGADRIKDHEDFSNYEIILTSYGTLLYDISWLKKYHFNYIFLDESQTIKNPDSLRYSAVRLLQSRNKIVLTGTPIENNTFDLYGQLSFACPGLLGSKQYFRDHYSSPIDKFKDSRAALALKKKVSPFILRRTKKEVAAELPDKTEMVIYCEMGTAQKTAYDACKNEYKKFLLSGKEDLEEKRILHILKGLTQLRQICNSPALLKDNLLHGATSSKITTLMEEIDSHSPQHKILVFSQFVSMLDLIKKELEQKAIPFEYLSGKTTNREKRVESFRQNENIRVFLISLKAGGTGLNLTEADYVYLVDPWWNPAVENQAIDRCYRIGQKKNVVAIRLICPDTIEEKIMKLQETKKELVNDIIKTDTSLLKSLSKSDLIELFS</sequence>
<dbReference type="Pfam" id="PF00271">
    <property type="entry name" value="Helicase_C"/>
    <property type="match status" value="1"/>
</dbReference>
<keyword evidence="1" id="KW-0378">Hydrolase</keyword>
<dbReference type="CDD" id="cd18793">
    <property type="entry name" value="SF2_C_SNF"/>
    <property type="match status" value="1"/>
</dbReference>
<dbReference type="InterPro" id="IPR049730">
    <property type="entry name" value="SNF2/RAD54-like_C"/>
</dbReference>
<dbReference type="InterPro" id="IPR027417">
    <property type="entry name" value="P-loop_NTPase"/>
</dbReference>
<proteinExistence type="predicted"/>
<dbReference type="GO" id="GO:0016787">
    <property type="term" value="F:hydrolase activity"/>
    <property type="evidence" value="ECO:0007669"/>
    <property type="project" value="UniProtKB-KW"/>
</dbReference>
<name>A0A7W8ZR62_9SPHI</name>
<dbReference type="Gene3D" id="3.40.50.10810">
    <property type="entry name" value="Tandem AAA-ATPase domain"/>
    <property type="match status" value="1"/>
</dbReference>
<accession>A0A7W8ZR62</accession>
<dbReference type="InterPro" id="IPR014001">
    <property type="entry name" value="Helicase_ATP-bd"/>
</dbReference>
<evidence type="ECO:0000313" key="6">
    <source>
        <dbReference type="EMBL" id="MBB5638704.1"/>
    </source>
</evidence>
<feature type="domain" description="Helicase C-terminal" evidence="5">
    <location>
        <begin position="964"/>
        <end position="1119"/>
    </location>
</feature>
<evidence type="ECO:0000259" key="5">
    <source>
        <dbReference type="PROSITE" id="PS51194"/>
    </source>
</evidence>
<gene>
    <name evidence="6" type="ORF">HDE68_004639</name>
</gene>
<evidence type="ECO:0000256" key="1">
    <source>
        <dbReference type="ARBA" id="ARBA00022801"/>
    </source>
</evidence>
<reference evidence="6 7" key="1">
    <citation type="submission" date="2020-08" db="EMBL/GenBank/DDBJ databases">
        <title>Genomic Encyclopedia of Type Strains, Phase IV (KMG-V): Genome sequencing to study the core and pangenomes of soil and plant-associated prokaryotes.</title>
        <authorList>
            <person name="Whitman W."/>
        </authorList>
    </citation>
    <scope>NUCLEOTIDE SEQUENCE [LARGE SCALE GENOMIC DNA]</scope>
    <source>
        <strain evidence="6 7">S3M1</strain>
    </source>
</reference>
<dbReference type="InterPro" id="IPR038718">
    <property type="entry name" value="SNF2-like_sf"/>
</dbReference>
<dbReference type="SMART" id="SM00487">
    <property type="entry name" value="DEXDc"/>
    <property type="match status" value="1"/>
</dbReference>
<evidence type="ECO:0008006" key="8">
    <source>
        <dbReference type="Google" id="ProtNLM"/>
    </source>
</evidence>
<evidence type="ECO:0000259" key="4">
    <source>
        <dbReference type="PROSITE" id="PS51192"/>
    </source>
</evidence>
<dbReference type="EMBL" id="JACHCE010000010">
    <property type="protein sequence ID" value="MBB5638704.1"/>
    <property type="molecule type" value="Genomic_DNA"/>
</dbReference>
<feature type="domain" description="Helicase ATP-binding" evidence="4">
    <location>
        <begin position="682"/>
        <end position="841"/>
    </location>
</feature>
<dbReference type="PROSITE" id="PS51192">
    <property type="entry name" value="HELICASE_ATP_BIND_1"/>
    <property type="match status" value="1"/>
</dbReference>
<dbReference type="PANTHER" id="PTHR10799">
    <property type="entry name" value="SNF2/RAD54 HELICASE FAMILY"/>
    <property type="match status" value="1"/>
</dbReference>
<dbReference type="Gene3D" id="3.40.50.300">
    <property type="entry name" value="P-loop containing nucleotide triphosphate hydrolases"/>
    <property type="match status" value="1"/>
</dbReference>
<dbReference type="InterPro" id="IPR001650">
    <property type="entry name" value="Helicase_C-like"/>
</dbReference>
<dbReference type="AlphaFoldDB" id="A0A7W8ZR62"/>
<evidence type="ECO:0000256" key="2">
    <source>
        <dbReference type="PROSITE-ProRule" id="PRU00325"/>
    </source>
</evidence>
<evidence type="ECO:0000259" key="3">
    <source>
        <dbReference type="PROSITE" id="PS50966"/>
    </source>
</evidence>
<dbReference type="Pfam" id="PF00176">
    <property type="entry name" value="SNF2-rel_dom"/>
    <property type="match status" value="1"/>
</dbReference>
<keyword evidence="2" id="KW-0863">Zinc-finger</keyword>
<protein>
    <recommendedName>
        <fullName evidence="8">SNF2 family DNA or RNA helicase</fullName>
    </recommendedName>
</protein>
<dbReference type="CDD" id="cd18012">
    <property type="entry name" value="DEXQc_arch_SWI2_SNF2"/>
    <property type="match status" value="1"/>
</dbReference>
<dbReference type="GO" id="GO:0005524">
    <property type="term" value="F:ATP binding"/>
    <property type="evidence" value="ECO:0007669"/>
    <property type="project" value="InterPro"/>
</dbReference>
<comment type="caution">
    <text evidence="6">The sequence shown here is derived from an EMBL/GenBank/DDBJ whole genome shotgun (WGS) entry which is preliminary data.</text>
</comment>
<keyword evidence="2" id="KW-0479">Metal-binding</keyword>
<dbReference type="RefSeq" id="WP_183884515.1">
    <property type="nucleotide sequence ID" value="NZ_JACHCE010000010.1"/>
</dbReference>
<dbReference type="PROSITE" id="PS50966">
    <property type="entry name" value="ZF_SWIM"/>
    <property type="match status" value="1"/>
</dbReference>
<feature type="domain" description="SWIM-type" evidence="3">
    <location>
        <begin position="73"/>
        <end position="109"/>
    </location>
</feature>
<dbReference type="GO" id="GO:0008270">
    <property type="term" value="F:zinc ion binding"/>
    <property type="evidence" value="ECO:0007669"/>
    <property type="project" value="UniProtKB-KW"/>
</dbReference>
<evidence type="ECO:0000313" key="7">
    <source>
        <dbReference type="Proteomes" id="UP000537204"/>
    </source>
</evidence>
<dbReference type="SMART" id="SM00490">
    <property type="entry name" value="HELICc"/>
    <property type="match status" value="1"/>
</dbReference>
<dbReference type="Proteomes" id="UP000537204">
    <property type="component" value="Unassembled WGS sequence"/>
</dbReference>
<organism evidence="6 7">
    <name type="scientific">Pedobacter cryoconitis</name>
    <dbReference type="NCBI Taxonomy" id="188932"/>
    <lineage>
        <taxon>Bacteria</taxon>
        <taxon>Pseudomonadati</taxon>
        <taxon>Bacteroidota</taxon>
        <taxon>Sphingobacteriia</taxon>
        <taxon>Sphingobacteriales</taxon>
        <taxon>Sphingobacteriaceae</taxon>
        <taxon>Pedobacter</taxon>
    </lineage>
</organism>
<dbReference type="SUPFAM" id="SSF52540">
    <property type="entry name" value="P-loop containing nucleoside triphosphate hydrolases"/>
    <property type="match status" value="2"/>
</dbReference>